<evidence type="ECO:0000313" key="3">
    <source>
        <dbReference type="Proteomes" id="UP001297272"/>
    </source>
</evidence>
<comment type="caution">
    <text evidence="2">The sequence shown here is derived from an EMBL/GenBank/DDBJ whole genome shotgun (WGS) entry which is preliminary data.</text>
</comment>
<organism evidence="2 3">
    <name type="scientific">Tianweitania aestuarii</name>
    <dbReference type="NCBI Taxonomy" id="2814886"/>
    <lineage>
        <taxon>Bacteria</taxon>
        <taxon>Pseudomonadati</taxon>
        <taxon>Pseudomonadota</taxon>
        <taxon>Alphaproteobacteria</taxon>
        <taxon>Hyphomicrobiales</taxon>
        <taxon>Phyllobacteriaceae</taxon>
        <taxon>Tianweitania</taxon>
    </lineage>
</organism>
<dbReference type="EMBL" id="JAFMNX010000003">
    <property type="protein sequence ID" value="MBS9721917.1"/>
    <property type="molecule type" value="Genomic_DNA"/>
</dbReference>
<protein>
    <submittedName>
        <fullName evidence="2">Formate dehydrogenase subunit delta</fullName>
    </submittedName>
</protein>
<dbReference type="Pfam" id="PF11390">
    <property type="entry name" value="FdsD"/>
    <property type="match status" value="1"/>
</dbReference>
<keyword evidence="3" id="KW-1185">Reference proteome</keyword>
<sequence length="112" mass="12033">MNVDQKLVYMANQIATFFESQPKEDGPQGVAIHINKFWEPRMRTKLFAMLDAGGEGLKPLVLEAAPHIRRPGADPDTCAGTGRDATAGAPEGRGTAAGEAKSETDFPEHPQT</sequence>
<dbReference type="RefSeq" id="WP_213985521.1">
    <property type="nucleotide sequence ID" value="NZ_JAFMNX010000003.1"/>
</dbReference>
<dbReference type="Proteomes" id="UP001297272">
    <property type="component" value="Unassembled WGS sequence"/>
</dbReference>
<evidence type="ECO:0000313" key="2">
    <source>
        <dbReference type="EMBL" id="MBS9721917.1"/>
    </source>
</evidence>
<reference evidence="2 3" key="1">
    <citation type="submission" date="2021-03" db="EMBL/GenBank/DDBJ databases">
        <title>Tianweitania aestuarii sp. nov., isolated from a tidal flat.</title>
        <authorList>
            <person name="Park S."/>
            <person name="Yoon J.-H."/>
        </authorList>
    </citation>
    <scope>NUCLEOTIDE SEQUENCE [LARGE SCALE GENOMIC DNA]</scope>
    <source>
        <strain evidence="2 3">BSSL-BM11</strain>
    </source>
</reference>
<gene>
    <name evidence="2" type="ORF">JYU29_14595</name>
</gene>
<dbReference type="InterPro" id="IPR021074">
    <property type="entry name" value="Formate_DH_dsu"/>
</dbReference>
<accession>A0ABS5S1Y1</accession>
<name>A0ABS5S1Y1_9HYPH</name>
<proteinExistence type="predicted"/>
<feature type="compositionally biased region" description="Basic and acidic residues" evidence="1">
    <location>
        <begin position="100"/>
        <end position="112"/>
    </location>
</feature>
<evidence type="ECO:0000256" key="1">
    <source>
        <dbReference type="SAM" id="MobiDB-lite"/>
    </source>
</evidence>
<feature type="region of interest" description="Disordered" evidence="1">
    <location>
        <begin position="68"/>
        <end position="112"/>
    </location>
</feature>